<protein>
    <submittedName>
        <fullName evidence="3">TMhelix containing protein</fullName>
    </submittedName>
</protein>
<evidence type="ECO:0000313" key="3">
    <source>
        <dbReference type="WBParaSite" id="Pan_g13874.t1"/>
    </source>
</evidence>
<name>A0A7E4UX26_PANRE</name>
<keyword evidence="1" id="KW-0812">Transmembrane</keyword>
<organism evidence="2 3">
    <name type="scientific">Panagrellus redivivus</name>
    <name type="common">Microworm</name>
    <dbReference type="NCBI Taxonomy" id="6233"/>
    <lineage>
        <taxon>Eukaryota</taxon>
        <taxon>Metazoa</taxon>
        <taxon>Ecdysozoa</taxon>
        <taxon>Nematoda</taxon>
        <taxon>Chromadorea</taxon>
        <taxon>Rhabditida</taxon>
        <taxon>Tylenchina</taxon>
        <taxon>Panagrolaimomorpha</taxon>
        <taxon>Panagrolaimoidea</taxon>
        <taxon>Panagrolaimidae</taxon>
        <taxon>Panagrellus</taxon>
    </lineage>
</organism>
<feature type="transmembrane region" description="Helical" evidence="1">
    <location>
        <begin position="36"/>
        <end position="53"/>
    </location>
</feature>
<keyword evidence="1" id="KW-0472">Membrane</keyword>
<sequence>MTALYVIVTVALVFFSFAWREQNEWAVILFAEIANKFIDIHQVIGIVWLVVICRSMMKKQTSSGQTILVKSEIMSSVQKGAK</sequence>
<dbReference type="Proteomes" id="UP000492821">
    <property type="component" value="Unassembled WGS sequence"/>
</dbReference>
<reference evidence="2" key="1">
    <citation type="journal article" date="2013" name="Genetics">
        <title>The draft genome and transcriptome of Panagrellus redivivus are shaped by the harsh demands of a free-living lifestyle.</title>
        <authorList>
            <person name="Srinivasan J."/>
            <person name="Dillman A.R."/>
            <person name="Macchietto M.G."/>
            <person name="Heikkinen L."/>
            <person name="Lakso M."/>
            <person name="Fracchia K.M."/>
            <person name="Antoshechkin I."/>
            <person name="Mortazavi A."/>
            <person name="Wong G."/>
            <person name="Sternberg P.W."/>
        </authorList>
    </citation>
    <scope>NUCLEOTIDE SEQUENCE [LARGE SCALE GENOMIC DNA]</scope>
    <source>
        <strain evidence="2">MT8872</strain>
    </source>
</reference>
<keyword evidence="2" id="KW-1185">Reference proteome</keyword>
<dbReference type="AlphaFoldDB" id="A0A7E4UX26"/>
<evidence type="ECO:0000256" key="1">
    <source>
        <dbReference type="SAM" id="Phobius"/>
    </source>
</evidence>
<dbReference type="WBParaSite" id="Pan_g13874.t1">
    <property type="protein sequence ID" value="Pan_g13874.t1"/>
    <property type="gene ID" value="Pan_g13874"/>
</dbReference>
<evidence type="ECO:0000313" key="2">
    <source>
        <dbReference type="Proteomes" id="UP000492821"/>
    </source>
</evidence>
<proteinExistence type="predicted"/>
<keyword evidence="1" id="KW-1133">Transmembrane helix</keyword>
<accession>A0A7E4UX26</accession>
<reference evidence="3" key="2">
    <citation type="submission" date="2020-10" db="UniProtKB">
        <authorList>
            <consortium name="WormBaseParasite"/>
        </authorList>
    </citation>
    <scope>IDENTIFICATION</scope>
</reference>